<organism evidence="2 3">
    <name type="scientific">Enterocloster clostridioformis</name>
    <dbReference type="NCBI Taxonomy" id="1531"/>
    <lineage>
        <taxon>Bacteria</taxon>
        <taxon>Bacillati</taxon>
        <taxon>Bacillota</taxon>
        <taxon>Clostridia</taxon>
        <taxon>Lachnospirales</taxon>
        <taxon>Lachnospiraceae</taxon>
        <taxon>Enterocloster</taxon>
    </lineage>
</organism>
<evidence type="ECO:0000256" key="1">
    <source>
        <dbReference type="SAM" id="Phobius"/>
    </source>
</evidence>
<feature type="transmembrane region" description="Helical" evidence="1">
    <location>
        <begin position="32"/>
        <end position="51"/>
    </location>
</feature>
<gene>
    <name evidence="2" type="ORF">ERS852480_03364</name>
</gene>
<keyword evidence="1" id="KW-0812">Transmembrane</keyword>
<dbReference type="EMBL" id="CZAB01000035">
    <property type="protein sequence ID" value="CUP45674.1"/>
    <property type="molecule type" value="Genomic_DNA"/>
</dbReference>
<dbReference type="Proteomes" id="UP000095512">
    <property type="component" value="Unassembled WGS sequence"/>
</dbReference>
<reference evidence="2 3" key="1">
    <citation type="submission" date="2015-09" db="EMBL/GenBank/DDBJ databases">
        <authorList>
            <consortium name="Pathogen Informatics"/>
        </authorList>
    </citation>
    <scope>NUCLEOTIDE SEQUENCE [LARGE SCALE GENOMIC DNA]</scope>
    <source>
        <strain evidence="2 3">2789STDY5834865</strain>
    </source>
</reference>
<dbReference type="RefSeq" id="WP_009296711.1">
    <property type="nucleotide sequence ID" value="NZ_CZAB01000035.1"/>
</dbReference>
<feature type="transmembrane region" description="Helical" evidence="1">
    <location>
        <begin position="7"/>
        <end position="26"/>
    </location>
</feature>
<dbReference type="InterPro" id="IPR043753">
    <property type="entry name" value="DUF5699"/>
</dbReference>
<name>A0A174NAA5_9FIRM</name>
<proteinExistence type="predicted"/>
<accession>A0A174NAA5</accession>
<feature type="transmembrane region" description="Helical" evidence="1">
    <location>
        <begin position="58"/>
        <end position="80"/>
    </location>
</feature>
<dbReference type="AlphaFoldDB" id="A0A174NAA5"/>
<sequence>MRLLLKLFAVPVMLALTILAAMLMFLFDICSYLLTVASVITALLGIGLFFTPTPHGGFIFLFLAFLLSPYGLQAVAGLLIEAVDGLGSSLRQFLVS</sequence>
<keyword evidence="1" id="KW-1133">Transmembrane helix</keyword>
<evidence type="ECO:0000313" key="3">
    <source>
        <dbReference type="Proteomes" id="UP000095512"/>
    </source>
</evidence>
<keyword evidence="1" id="KW-0472">Membrane</keyword>
<protein>
    <submittedName>
        <fullName evidence="2">Uncharacterized protein</fullName>
    </submittedName>
</protein>
<evidence type="ECO:0000313" key="2">
    <source>
        <dbReference type="EMBL" id="CUP45674.1"/>
    </source>
</evidence>
<dbReference type="Pfam" id="PF18956">
    <property type="entry name" value="DUF5699"/>
    <property type="match status" value="1"/>
</dbReference>